<evidence type="ECO:0000313" key="7">
    <source>
        <dbReference type="Proteomes" id="UP000067625"/>
    </source>
</evidence>
<dbReference type="GO" id="GO:0016020">
    <property type="term" value="C:membrane"/>
    <property type="evidence" value="ECO:0007669"/>
    <property type="project" value="UniProtKB-SubCell"/>
</dbReference>
<name>A0A0M3RAX5_9BACI</name>
<dbReference type="AlphaFoldDB" id="A0A0M3RAX5"/>
<evidence type="ECO:0000256" key="1">
    <source>
        <dbReference type="ARBA" id="ARBA00004141"/>
    </source>
</evidence>
<organism evidence="6 7">
    <name type="scientific">Bacillus gobiensis</name>
    <dbReference type="NCBI Taxonomy" id="1441095"/>
    <lineage>
        <taxon>Bacteria</taxon>
        <taxon>Bacillati</taxon>
        <taxon>Bacillota</taxon>
        <taxon>Bacilli</taxon>
        <taxon>Bacillales</taxon>
        <taxon>Bacillaceae</taxon>
        <taxon>Bacillus</taxon>
    </lineage>
</organism>
<dbReference type="InterPro" id="IPR032808">
    <property type="entry name" value="DoxX"/>
</dbReference>
<feature type="transmembrane region" description="Helical" evidence="5">
    <location>
        <begin position="123"/>
        <end position="143"/>
    </location>
</feature>
<dbReference type="EMBL" id="CP012600">
    <property type="protein sequence ID" value="ALC83966.1"/>
    <property type="molecule type" value="Genomic_DNA"/>
</dbReference>
<comment type="subcellular location">
    <subcellularLocation>
        <location evidence="1">Membrane</location>
        <topology evidence="1">Multi-pass membrane protein</topology>
    </subcellularLocation>
</comment>
<accession>A0A0M3RAX5</accession>
<keyword evidence="3 5" id="KW-1133">Transmembrane helix</keyword>
<dbReference type="STRING" id="1441095.AM592_22555"/>
<reference evidence="6 7" key="2">
    <citation type="journal article" date="2016" name="Int. J. Syst. Evol. Microbiol.">
        <title>Bacillus gobiensis sp. nov., isolated from a soil sample.</title>
        <authorList>
            <person name="Liu B."/>
            <person name="Liu G.H."/>
            <person name="Cetin S."/>
            <person name="Schumann P."/>
            <person name="Pan Z.Z."/>
            <person name="Chen Q.Q."/>
        </authorList>
    </citation>
    <scope>NUCLEOTIDE SEQUENCE [LARGE SCALE GENOMIC DNA]</scope>
    <source>
        <strain evidence="6 7">FJAT-4402</strain>
    </source>
</reference>
<keyword evidence="2 5" id="KW-0812">Transmembrane</keyword>
<evidence type="ECO:0000256" key="2">
    <source>
        <dbReference type="ARBA" id="ARBA00022692"/>
    </source>
</evidence>
<protein>
    <recommendedName>
        <fullName evidence="8">DoxX family protein</fullName>
    </recommendedName>
</protein>
<dbReference type="PATRIC" id="fig|1441095.3.peg.4990"/>
<proteinExistence type="predicted"/>
<sequence>MAPFITLIFAFILLYTGGLLGWTYMAQWQHALQGAVAAMFLLTASAHWGKRRPDLIRMVPMIFPRPDWIVTATGLLEIIGAVLLVIPFTSTAASISLAIMLLAMFPANIRASREKLQLAGKEAMLIKARTLIQIVFLLAVILAGL</sequence>
<dbReference type="Proteomes" id="UP000067625">
    <property type="component" value="Chromosome"/>
</dbReference>
<feature type="transmembrane region" description="Helical" evidence="5">
    <location>
        <begin position="68"/>
        <end position="86"/>
    </location>
</feature>
<reference evidence="7" key="1">
    <citation type="submission" date="2015-08" db="EMBL/GenBank/DDBJ databases">
        <title>Genome sequencing project for genomic taxonomy and phylogenomics of Bacillus-like bacteria.</title>
        <authorList>
            <person name="Liu B."/>
            <person name="Wang J."/>
            <person name="Zhu Y."/>
            <person name="Liu G."/>
            <person name="Chen Q."/>
            <person name="Chen Z."/>
            <person name="Lan J."/>
            <person name="Che J."/>
            <person name="Ge C."/>
            <person name="Shi H."/>
            <person name="Pan Z."/>
            <person name="Liu X."/>
        </authorList>
    </citation>
    <scope>NUCLEOTIDE SEQUENCE [LARGE SCALE GENOMIC DNA]</scope>
    <source>
        <strain evidence="7">FJAT-4402</strain>
    </source>
</reference>
<keyword evidence="4 5" id="KW-0472">Membrane</keyword>
<evidence type="ECO:0008006" key="8">
    <source>
        <dbReference type="Google" id="ProtNLM"/>
    </source>
</evidence>
<gene>
    <name evidence="6" type="ORF">AM592_22555</name>
</gene>
<dbReference type="PANTHER" id="PTHR36974">
    <property type="entry name" value="MEMBRANE PROTEIN-RELATED"/>
    <property type="match status" value="1"/>
</dbReference>
<evidence type="ECO:0000256" key="4">
    <source>
        <dbReference type="ARBA" id="ARBA00023136"/>
    </source>
</evidence>
<feature type="transmembrane region" description="Helical" evidence="5">
    <location>
        <begin position="92"/>
        <end position="111"/>
    </location>
</feature>
<dbReference type="OrthoDB" id="129693at2"/>
<dbReference type="RefSeq" id="WP_053605853.1">
    <property type="nucleotide sequence ID" value="NZ_CP012600.1"/>
</dbReference>
<keyword evidence="7" id="KW-1185">Reference proteome</keyword>
<dbReference type="PANTHER" id="PTHR36974:SF1">
    <property type="entry name" value="DOXX FAMILY MEMBRANE PROTEIN"/>
    <property type="match status" value="1"/>
</dbReference>
<dbReference type="Pfam" id="PF13564">
    <property type="entry name" value="DoxX_2"/>
    <property type="match status" value="1"/>
</dbReference>
<evidence type="ECO:0000313" key="6">
    <source>
        <dbReference type="EMBL" id="ALC83966.1"/>
    </source>
</evidence>
<evidence type="ECO:0000256" key="3">
    <source>
        <dbReference type="ARBA" id="ARBA00022989"/>
    </source>
</evidence>
<evidence type="ECO:0000256" key="5">
    <source>
        <dbReference type="SAM" id="Phobius"/>
    </source>
</evidence>
<feature type="transmembrane region" description="Helical" evidence="5">
    <location>
        <begin position="31"/>
        <end position="48"/>
    </location>
</feature>
<feature type="transmembrane region" description="Helical" evidence="5">
    <location>
        <begin position="7"/>
        <end position="25"/>
    </location>
</feature>